<dbReference type="InterPro" id="IPR013974">
    <property type="entry name" value="SAF"/>
</dbReference>
<dbReference type="CDD" id="cd11614">
    <property type="entry name" value="SAF_CpaB_FlgA_like"/>
    <property type="match status" value="1"/>
</dbReference>
<dbReference type="OrthoDB" id="2375429at2"/>
<evidence type="ECO:0000256" key="1">
    <source>
        <dbReference type="SAM" id="MobiDB-lite"/>
    </source>
</evidence>
<feature type="domain" description="SAF" evidence="2">
    <location>
        <begin position="33"/>
        <end position="95"/>
    </location>
</feature>
<gene>
    <name evidence="3" type="ORF">AN477_01645</name>
</gene>
<feature type="compositionally biased region" description="Polar residues" evidence="1">
    <location>
        <begin position="222"/>
        <end position="254"/>
    </location>
</feature>
<feature type="region of interest" description="Disordered" evidence="1">
    <location>
        <begin position="216"/>
        <end position="254"/>
    </location>
</feature>
<evidence type="ECO:0000313" key="4">
    <source>
        <dbReference type="Proteomes" id="UP000050482"/>
    </source>
</evidence>
<protein>
    <recommendedName>
        <fullName evidence="2">SAF domain-containing protein</fullName>
    </recommendedName>
</protein>
<dbReference type="Pfam" id="PF08666">
    <property type="entry name" value="SAF"/>
    <property type="match status" value="1"/>
</dbReference>
<comment type="caution">
    <text evidence="3">The sequence shown here is derived from an EMBL/GenBank/DDBJ whole genome shotgun (WGS) entry which is preliminary data.</text>
</comment>
<dbReference type="PATRIC" id="fig|471514.4.peg.329"/>
<dbReference type="SMART" id="SM00858">
    <property type="entry name" value="SAF"/>
    <property type="match status" value="1"/>
</dbReference>
<sequence>MKTSRLMFGVSVALALGAGGIATTVLLKASQTETVVVSTHNLQPYKQIGPSDVKVVTVPKSSGIQGPATNEGDVIGHYLSFAVPNGYPITKGDLNASSSFSSFLTQYVEKTGKPGMLLSIPVQSPLSQVVNAGESIALIVPNQTGSSPSFQTIEPVPVLNVLQPAKGGSATALLVFVTEQDYSVLAPAILNNNVQIGLIPQNGSFTAPQAIQLPTMPMQSGDAANSSPVTLTRTQGKQSSVMPNNSTLNGGTHG</sequence>
<name>A0A0P9D8J0_9BACL</name>
<dbReference type="EMBL" id="LJCO01000008">
    <property type="protein sequence ID" value="KPV45643.1"/>
    <property type="molecule type" value="Genomic_DNA"/>
</dbReference>
<accession>A0A0P9D8J0</accession>
<dbReference type="AlphaFoldDB" id="A0A0P9D8J0"/>
<dbReference type="STRING" id="471514.AN477_01645"/>
<evidence type="ECO:0000259" key="2">
    <source>
        <dbReference type="SMART" id="SM00858"/>
    </source>
</evidence>
<evidence type="ECO:0000313" key="3">
    <source>
        <dbReference type="EMBL" id="KPV45643.1"/>
    </source>
</evidence>
<dbReference type="Proteomes" id="UP000050482">
    <property type="component" value="Unassembled WGS sequence"/>
</dbReference>
<reference evidence="3 4" key="1">
    <citation type="submission" date="2015-09" db="EMBL/GenBank/DDBJ databases">
        <title>Draft genome sequence of Alicyclobacillus ferrooxydans DSM 22381.</title>
        <authorList>
            <person name="Hemp J."/>
        </authorList>
    </citation>
    <scope>NUCLEOTIDE SEQUENCE [LARGE SCALE GENOMIC DNA]</scope>
    <source>
        <strain evidence="3 4">TC-34</strain>
    </source>
</reference>
<proteinExistence type="predicted"/>
<organism evidence="3 4">
    <name type="scientific">Alicyclobacillus ferrooxydans</name>
    <dbReference type="NCBI Taxonomy" id="471514"/>
    <lineage>
        <taxon>Bacteria</taxon>
        <taxon>Bacillati</taxon>
        <taxon>Bacillota</taxon>
        <taxon>Bacilli</taxon>
        <taxon>Bacillales</taxon>
        <taxon>Alicyclobacillaceae</taxon>
        <taxon>Alicyclobacillus</taxon>
    </lineage>
</organism>
<dbReference type="RefSeq" id="WP_054967431.1">
    <property type="nucleotide sequence ID" value="NZ_LJCO01000008.1"/>
</dbReference>
<keyword evidence="4" id="KW-1185">Reference proteome</keyword>